<evidence type="ECO:0000259" key="1">
    <source>
        <dbReference type="Pfam" id="PF13472"/>
    </source>
</evidence>
<sequence length="191" mass="20460">MTACSESDTAKLQALSQDAVILAFGDSLTYGTGANFDTESYPAVLSQLSGRQVINAGIPGEISREGLLRLDELLTLHQPDLVVLCHGGNDLIRKLDTELLKQNLIAMIEKVRGSGAEVVMLSVPKPGIFLKPSPVYKEVSSASQVLLENDVIADIESEAHLKSDPIHPNAAGYKLLAEAVHNLLLRHGALN</sequence>
<name>C0N2C9_9GAMM</name>
<evidence type="ECO:0000313" key="2">
    <source>
        <dbReference type="EMBL" id="EEF81283.1"/>
    </source>
</evidence>
<dbReference type="InterPro" id="IPR051532">
    <property type="entry name" value="Ester_Hydrolysis_Enzymes"/>
</dbReference>
<dbReference type="Proteomes" id="UP000004679">
    <property type="component" value="Unassembled WGS sequence"/>
</dbReference>
<accession>C0N2C9</accession>
<dbReference type="EMBL" id="GG657883">
    <property type="protein sequence ID" value="EEF81283.1"/>
    <property type="molecule type" value="Genomic_DNA"/>
</dbReference>
<keyword evidence="3" id="KW-1185">Reference proteome</keyword>
<dbReference type="InterPro" id="IPR013830">
    <property type="entry name" value="SGNH_hydro"/>
</dbReference>
<feature type="domain" description="SGNH hydrolase-type esterase" evidence="1">
    <location>
        <begin position="23"/>
        <end position="175"/>
    </location>
</feature>
<organism evidence="2 3">
    <name type="scientific">Methylophaga thiooxydans DMS010</name>
    <dbReference type="NCBI Taxonomy" id="637616"/>
    <lineage>
        <taxon>Bacteria</taxon>
        <taxon>Pseudomonadati</taxon>
        <taxon>Pseudomonadota</taxon>
        <taxon>Gammaproteobacteria</taxon>
        <taxon>Thiotrichales</taxon>
        <taxon>Piscirickettsiaceae</taxon>
        <taxon>Methylophaga</taxon>
    </lineage>
</organism>
<dbReference type="AlphaFoldDB" id="C0N2C9"/>
<dbReference type="InterPro" id="IPR036514">
    <property type="entry name" value="SGNH_hydro_sf"/>
</dbReference>
<gene>
    <name evidence="2" type="ORF">MDMS009_275</name>
</gene>
<keyword evidence="2" id="KW-0378">Hydrolase</keyword>
<dbReference type="SUPFAM" id="SSF52266">
    <property type="entry name" value="SGNH hydrolase"/>
    <property type="match status" value="1"/>
</dbReference>
<dbReference type="Gene3D" id="3.40.50.1110">
    <property type="entry name" value="SGNH hydrolase"/>
    <property type="match status" value="1"/>
</dbReference>
<proteinExistence type="predicted"/>
<reference evidence="2 3" key="1">
    <citation type="journal article" date="2011" name="J. Bacteriol.">
        <title>Draft genome sequence of the chemolithoheterotrophic, halophilic methylotroph Methylophaga thiooxydans DMS010.</title>
        <authorList>
            <person name="Boden R."/>
            <person name="Ferriera S."/>
            <person name="Johnson J."/>
            <person name="Kelly D.P."/>
            <person name="Murrell J.C."/>
            <person name="Schafer H."/>
        </authorList>
    </citation>
    <scope>NUCLEOTIDE SEQUENCE [LARGE SCALE GENOMIC DNA]</scope>
    <source>
        <strain evidence="2 3">DMS010</strain>
    </source>
</reference>
<evidence type="ECO:0000313" key="3">
    <source>
        <dbReference type="Proteomes" id="UP000004679"/>
    </source>
</evidence>
<dbReference type="HOGENOM" id="CLU_051180_1_2_6"/>
<dbReference type="Pfam" id="PF13472">
    <property type="entry name" value="Lipase_GDSL_2"/>
    <property type="match status" value="1"/>
</dbReference>
<dbReference type="PANTHER" id="PTHR30383">
    <property type="entry name" value="THIOESTERASE 1/PROTEASE 1/LYSOPHOSPHOLIPASE L1"/>
    <property type="match status" value="1"/>
</dbReference>
<dbReference type="GO" id="GO:0016788">
    <property type="term" value="F:hydrolase activity, acting on ester bonds"/>
    <property type="evidence" value="ECO:0007669"/>
    <property type="project" value="UniProtKB-ARBA"/>
</dbReference>
<protein>
    <submittedName>
        <fullName evidence="2">GDSL-like lipase/acylhydrolase, putative</fullName>
    </submittedName>
</protein>